<dbReference type="InterPro" id="IPR041638">
    <property type="entry name" value="BaeRF_family11"/>
</dbReference>
<dbReference type="EMBL" id="BSEJ01000006">
    <property type="protein sequence ID" value="GLJ61377.1"/>
    <property type="molecule type" value="Genomic_DNA"/>
</dbReference>
<gene>
    <name evidence="1" type="ORF">GCM10017576_15060</name>
</gene>
<reference evidence="1" key="1">
    <citation type="journal article" date="2014" name="Int. J. Syst. Evol. Microbiol.">
        <title>Complete genome sequence of Corynebacterium casei LMG S-19264T (=DSM 44701T), isolated from a smear-ripened cheese.</title>
        <authorList>
            <consortium name="US DOE Joint Genome Institute (JGI-PGF)"/>
            <person name="Walter F."/>
            <person name="Albersmeier A."/>
            <person name="Kalinowski J."/>
            <person name="Ruckert C."/>
        </authorList>
    </citation>
    <scope>NUCLEOTIDE SEQUENCE</scope>
    <source>
        <strain evidence="1">VKM Ac-1020</strain>
    </source>
</reference>
<keyword evidence="2" id="KW-1185">Reference proteome</keyword>
<evidence type="ECO:0000313" key="1">
    <source>
        <dbReference type="EMBL" id="GLJ61377.1"/>
    </source>
</evidence>
<dbReference type="Proteomes" id="UP001142462">
    <property type="component" value="Unassembled WGS sequence"/>
</dbReference>
<dbReference type="Pfam" id="PF18855">
    <property type="entry name" value="baeRF_family11"/>
    <property type="match status" value="1"/>
</dbReference>
<sequence length="370" mass="41202">MLTVDIPDDDRLLDLLAHRHPASATIALESSPVPADHERVRIALRDAIDQVADRLAQRGIPTEEQRAVVRRLRETLDDDGFWEHQSRSLLLLASPDRREAFRLPFPVQDQVRVGSRFAIRALLRTRDHHPCAFVLQLSKHRARLTELQADGSLVEHPLELPDDLDLVFARADNDGQLDRDRARGADGDQNERERFCRTVQDEVVRIVPRGVPLILSISDDLATAYRAQNTHDALLETAIPAHPDSLDDRRLGDEARAILADRRRAATEQWKERFGELRSQGLATSRLEEVAAAAAAAAIAELRFDRAADLPGKLDEFGRVVEDGEDAALIEDVIARVLASGGEVRAVRREDLTDGAPLAAVLRFAVPTPR</sequence>
<name>A0A9W6LWG0_9MICO</name>
<evidence type="ECO:0008006" key="3">
    <source>
        <dbReference type="Google" id="ProtNLM"/>
    </source>
</evidence>
<dbReference type="RefSeq" id="WP_271173090.1">
    <property type="nucleotide sequence ID" value="NZ_BSEJ01000006.1"/>
</dbReference>
<evidence type="ECO:0000313" key="2">
    <source>
        <dbReference type="Proteomes" id="UP001142462"/>
    </source>
</evidence>
<reference evidence="1" key="2">
    <citation type="submission" date="2023-01" db="EMBL/GenBank/DDBJ databases">
        <authorList>
            <person name="Sun Q."/>
            <person name="Evtushenko L."/>
        </authorList>
    </citation>
    <scope>NUCLEOTIDE SEQUENCE</scope>
    <source>
        <strain evidence="1">VKM Ac-1020</strain>
    </source>
</reference>
<dbReference type="AlphaFoldDB" id="A0A9W6LWG0"/>
<proteinExistence type="predicted"/>
<comment type="caution">
    <text evidence="1">The sequence shown here is derived from an EMBL/GenBank/DDBJ whole genome shotgun (WGS) entry which is preliminary data.</text>
</comment>
<protein>
    <recommendedName>
        <fullName evidence="3">Peptide chain release factor 1 (ERF1)</fullName>
    </recommendedName>
</protein>
<accession>A0A9W6LWG0</accession>
<organism evidence="1 2">
    <name type="scientific">Microbacterium barkeri</name>
    <dbReference type="NCBI Taxonomy" id="33917"/>
    <lineage>
        <taxon>Bacteria</taxon>
        <taxon>Bacillati</taxon>
        <taxon>Actinomycetota</taxon>
        <taxon>Actinomycetes</taxon>
        <taxon>Micrococcales</taxon>
        <taxon>Microbacteriaceae</taxon>
        <taxon>Microbacterium</taxon>
    </lineage>
</organism>